<evidence type="ECO:0000313" key="2">
    <source>
        <dbReference type="EMBL" id="GFC92892.1"/>
    </source>
</evidence>
<gene>
    <name evidence="2" type="ORF">Tci_864862</name>
</gene>
<feature type="non-terminal residue" evidence="2">
    <location>
        <position position="61"/>
    </location>
</feature>
<dbReference type="AlphaFoldDB" id="A0A699S636"/>
<proteinExistence type="predicted"/>
<reference evidence="2" key="1">
    <citation type="journal article" date="2019" name="Sci. Rep.">
        <title>Draft genome of Tanacetum cinerariifolium, the natural source of mosquito coil.</title>
        <authorList>
            <person name="Yamashiro T."/>
            <person name="Shiraishi A."/>
            <person name="Satake H."/>
            <person name="Nakayama K."/>
        </authorList>
    </citation>
    <scope>NUCLEOTIDE SEQUENCE</scope>
</reference>
<organism evidence="2">
    <name type="scientific">Tanacetum cinerariifolium</name>
    <name type="common">Dalmatian daisy</name>
    <name type="synonym">Chrysanthemum cinerariifolium</name>
    <dbReference type="NCBI Taxonomy" id="118510"/>
    <lineage>
        <taxon>Eukaryota</taxon>
        <taxon>Viridiplantae</taxon>
        <taxon>Streptophyta</taxon>
        <taxon>Embryophyta</taxon>
        <taxon>Tracheophyta</taxon>
        <taxon>Spermatophyta</taxon>
        <taxon>Magnoliopsida</taxon>
        <taxon>eudicotyledons</taxon>
        <taxon>Gunneridae</taxon>
        <taxon>Pentapetalae</taxon>
        <taxon>asterids</taxon>
        <taxon>campanulids</taxon>
        <taxon>Asterales</taxon>
        <taxon>Asteraceae</taxon>
        <taxon>Asteroideae</taxon>
        <taxon>Anthemideae</taxon>
        <taxon>Anthemidinae</taxon>
        <taxon>Tanacetum</taxon>
    </lineage>
</organism>
<dbReference type="EMBL" id="BKCJ011140041">
    <property type="protein sequence ID" value="GFC92892.1"/>
    <property type="molecule type" value="Genomic_DNA"/>
</dbReference>
<evidence type="ECO:0000256" key="1">
    <source>
        <dbReference type="SAM" id="MobiDB-lite"/>
    </source>
</evidence>
<feature type="region of interest" description="Disordered" evidence="1">
    <location>
        <begin position="36"/>
        <end position="61"/>
    </location>
</feature>
<name>A0A699S636_TANCI</name>
<feature type="non-terminal residue" evidence="2">
    <location>
        <position position="1"/>
    </location>
</feature>
<protein>
    <submittedName>
        <fullName evidence="2">Uncharacterized protein</fullName>
    </submittedName>
</protein>
<comment type="caution">
    <text evidence="2">The sequence shown here is derived from an EMBL/GenBank/DDBJ whole genome shotgun (WGS) entry which is preliminary data.</text>
</comment>
<accession>A0A699S636</accession>
<sequence length="61" mass="6870">QLALSPQGAQECAMVHDPPAQWDQVQTLENVVPAPATIEQPPRRDPQMEYSKIVPQSKQKY</sequence>